<dbReference type="AlphaFoldDB" id="A0A8J3FI82"/>
<reference evidence="2" key="2">
    <citation type="submission" date="2020-09" db="EMBL/GenBank/DDBJ databases">
        <authorList>
            <person name="Sun Q."/>
            <person name="Ohkuma M."/>
        </authorList>
    </citation>
    <scope>NUCLEOTIDE SEQUENCE</scope>
    <source>
        <strain evidence="2">JCM 3091</strain>
    </source>
</reference>
<dbReference type="RefSeq" id="WP_189114131.1">
    <property type="nucleotide sequence ID" value="NZ_BMQC01000006.1"/>
</dbReference>
<sequence>MSARAAQLHAEAVRATERGQHDEAWSLLRAALGAQPPPACRARILVSLAFHEAERRSLAAGLALLDEADTGGLPDQVRGIVAMQRGLLHLRAGAPGPALAGFDAAIALLDESEPQDICRTLLNRGMLRLAPGSLVQAEADFARCVRIADSHDLTLLAAKARHNLGYLALLAGDLPRAIREMDAVAPVLADHSPTVSAVYHVDRASVLLTAGLFHEADEDLRQAAALFAVTESPQDQAETALARAQLAQRQERWGDARAHATTARRLFGERGAAPWALVADAVLLATDLGAGRGLAAVQVAGAALAARLRQHGLADEGRRTALTAAAAALRRRDGRAGPAGQRALMARHLAGDALRLRRDDPIGTRMQARALRADLADAEQEPKQALVELRAAVSDLQQHQASFGSLDLQTAAAAHVERLAAQGLRRALEQGVPAAVLAWTERARALSARLAPVSAPADAAAAEMLAELRHAQAALRTGALAGHPDPVLRTRCLALQRQIRQRAWYRPGPRQVTAPAALRDIVGGLGTGTLVTYLVVDEALHALVVSGRRRELVALGAAAPLYELQRRWRADLDALAAETLPPALRASVRTACARAAAGVDDLLARPLAGRLGDGPLLVAPPARLATLPWTLLPTLRGRPLSVVRSPTAWLAARPGAALPPRPVVTVAAGPLVARADAEVKLVADTWPDAVTLGGPAATAAAVRAAAGSTDVLHVAAHGVHEPDNPLFSYLQLADGPLYGHECDSWERPPRHVVLSACELGLSHRRPGDETLGMTAALLHGGAGSVVAGLARIGDEVAYAVGPVHHGALRRGLPPAAALAEALESVDTPTPLVCFGAGW</sequence>
<feature type="domain" description="CHAT" evidence="1">
    <location>
        <begin position="600"/>
        <end position="823"/>
    </location>
</feature>
<dbReference type="Gene3D" id="1.25.40.10">
    <property type="entry name" value="Tetratricopeptide repeat domain"/>
    <property type="match status" value="2"/>
</dbReference>
<name>A0A8J3FI82_9ACTN</name>
<dbReference type="InterPro" id="IPR011990">
    <property type="entry name" value="TPR-like_helical_dom_sf"/>
</dbReference>
<dbReference type="SUPFAM" id="SSF48452">
    <property type="entry name" value="TPR-like"/>
    <property type="match status" value="1"/>
</dbReference>
<dbReference type="Pfam" id="PF12770">
    <property type="entry name" value="CHAT"/>
    <property type="match status" value="1"/>
</dbReference>
<reference evidence="2" key="1">
    <citation type="journal article" date="2014" name="Int. J. Syst. Evol. Microbiol.">
        <title>Complete genome sequence of Corynebacterium casei LMG S-19264T (=DSM 44701T), isolated from a smear-ripened cheese.</title>
        <authorList>
            <consortium name="US DOE Joint Genome Institute (JGI-PGF)"/>
            <person name="Walter F."/>
            <person name="Albersmeier A."/>
            <person name="Kalinowski J."/>
            <person name="Ruckert C."/>
        </authorList>
    </citation>
    <scope>NUCLEOTIDE SEQUENCE</scope>
    <source>
        <strain evidence="2">JCM 3091</strain>
    </source>
</reference>
<gene>
    <name evidence="2" type="ORF">GCM10010124_21740</name>
</gene>
<dbReference type="InterPro" id="IPR024983">
    <property type="entry name" value="CHAT_dom"/>
</dbReference>
<dbReference type="Proteomes" id="UP000662200">
    <property type="component" value="Unassembled WGS sequence"/>
</dbReference>
<keyword evidence="3" id="KW-1185">Reference proteome</keyword>
<evidence type="ECO:0000313" key="2">
    <source>
        <dbReference type="EMBL" id="GGK28713.1"/>
    </source>
</evidence>
<dbReference type="EMBL" id="BMQC01000006">
    <property type="protein sequence ID" value="GGK28713.1"/>
    <property type="molecule type" value="Genomic_DNA"/>
</dbReference>
<comment type="caution">
    <text evidence="2">The sequence shown here is derived from an EMBL/GenBank/DDBJ whole genome shotgun (WGS) entry which is preliminary data.</text>
</comment>
<proteinExistence type="predicted"/>
<evidence type="ECO:0000259" key="1">
    <source>
        <dbReference type="Pfam" id="PF12770"/>
    </source>
</evidence>
<accession>A0A8J3FI82</accession>
<organism evidence="2 3">
    <name type="scientific">Pilimelia terevasa</name>
    <dbReference type="NCBI Taxonomy" id="53372"/>
    <lineage>
        <taxon>Bacteria</taxon>
        <taxon>Bacillati</taxon>
        <taxon>Actinomycetota</taxon>
        <taxon>Actinomycetes</taxon>
        <taxon>Micromonosporales</taxon>
        <taxon>Micromonosporaceae</taxon>
        <taxon>Pilimelia</taxon>
    </lineage>
</organism>
<evidence type="ECO:0000313" key="3">
    <source>
        <dbReference type="Proteomes" id="UP000662200"/>
    </source>
</evidence>
<protein>
    <submittedName>
        <fullName evidence="2">CHAT domain-containing protein</fullName>
    </submittedName>
</protein>